<proteinExistence type="predicted"/>
<feature type="transmembrane region" description="Helical" evidence="1">
    <location>
        <begin position="160"/>
        <end position="177"/>
    </location>
</feature>
<keyword evidence="1" id="KW-1133">Transmembrane helix</keyword>
<evidence type="ECO:0000256" key="1">
    <source>
        <dbReference type="SAM" id="Phobius"/>
    </source>
</evidence>
<feature type="transmembrane region" description="Helical" evidence="1">
    <location>
        <begin position="133"/>
        <end position="153"/>
    </location>
</feature>
<name>A0A089LH07_PAEBO</name>
<keyword evidence="3" id="KW-1185">Reference proteome</keyword>
<protein>
    <submittedName>
        <fullName evidence="2">Uncharacterized protein</fullName>
    </submittedName>
</protein>
<dbReference type="OrthoDB" id="2678893at2"/>
<feature type="transmembrane region" description="Helical" evidence="1">
    <location>
        <begin position="218"/>
        <end position="238"/>
    </location>
</feature>
<evidence type="ECO:0000313" key="3">
    <source>
        <dbReference type="Proteomes" id="UP000029518"/>
    </source>
</evidence>
<dbReference type="AlphaFoldDB" id="A0A089LH07"/>
<accession>A0A089LH07</accession>
<dbReference type="EMBL" id="CP009285">
    <property type="protein sequence ID" value="AIQ58398.1"/>
    <property type="molecule type" value="Genomic_DNA"/>
</dbReference>
<sequence length="244" mass="28366">MLKLLKYDLRRRRERILVFIVIALLAQPAIWISSTKVNEQLVSLNLVIYLILALALVFIAVFSYFRNLKSYQRRLIPVTALQTVISPLLFALLLILTVIALGLVHFGIYQLIYPLDFLPDNIVSVGLRCLLQFVWSAVFLMIMVMFSITVALSLRFKWRVWIGIVVLTLLQNGVAYLEKFMFDSYFIGLDNTFNFEIYENNLRPDSGVTIRYLSNNQWPLLLEFVVAFILIYSMVVMVKKRIEV</sequence>
<reference evidence="2" key="1">
    <citation type="submission" date="2014-08" db="EMBL/GenBank/DDBJ databases">
        <title>Comparative genomics of the Paenibacillus odorifer group.</title>
        <authorList>
            <person name="den Bakker H.C."/>
            <person name="Tsai Y.-C.Y.-C."/>
            <person name="Martin N."/>
            <person name="Korlach J."/>
            <person name="Wiedmann M."/>
        </authorList>
    </citation>
    <scope>NUCLEOTIDE SEQUENCE [LARGE SCALE GENOMIC DNA]</scope>
    <source>
        <strain evidence="2">DSM 13188</strain>
    </source>
</reference>
<dbReference type="RefSeq" id="WP_042213277.1">
    <property type="nucleotide sequence ID" value="NZ_CP009285.1"/>
</dbReference>
<organism evidence="2 3">
    <name type="scientific">Paenibacillus borealis</name>
    <dbReference type="NCBI Taxonomy" id="160799"/>
    <lineage>
        <taxon>Bacteria</taxon>
        <taxon>Bacillati</taxon>
        <taxon>Bacillota</taxon>
        <taxon>Bacilli</taxon>
        <taxon>Bacillales</taxon>
        <taxon>Paenibacillaceae</taxon>
        <taxon>Paenibacillus</taxon>
    </lineage>
</organism>
<dbReference type="Proteomes" id="UP000029518">
    <property type="component" value="Chromosome"/>
</dbReference>
<evidence type="ECO:0000313" key="2">
    <source>
        <dbReference type="EMBL" id="AIQ58398.1"/>
    </source>
</evidence>
<feature type="transmembrane region" description="Helical" evidence="1">
    <location>
        <begin position="86"/>
        <end position="113"/>
    </location>
</feature>
<keyword evidence="1" id="KW-0472">Membrane</keyword>
<dbReference type="KEGG" id="pbd:PBOR_16745"/>
<feature type="transmembrane region" description="Helical" evidence="1">
    <location>
        <begin position="16"/>
        <end position="34"/>
    </location>
</feature>
<feature type="transmembrane region" description="Helical" evidence="1">
    <location>
        <begin position="46"/>
        <end position="65"/>
    </location>
</feature>
<keyword evidence="1" id="KW-0812">Transmembrane</keyword>
<dbReference type="HOGENOM" id="CLU_096447_0_0_9"/>
<gene>
    <name evidence="2" type="ORF">PBOR_16745</name>
</gene>